<gene>
    <name evidence="7" type="ORF">LCGC14_2772510</name>
</gene>
<dbReference type="AlphaFoldDB" id="A0A0F9BMC0"/>
<reference evidence="7" key="1">
    <citation type="journal article" date="2015" name="Nature">
        <title>Complex archaea that bridge the gap between prokaryotes and eukaryotes.</title>
        <authorList>
            <person name="Spang A."/>
            <person name="Saw J.H."/>
            <person name="Jorgensen S.L."/>
            <person name="Zaremba-Niedzwiedzka K."/>
            <person name="Martijn J."/>
            <person name="Lind A.E."/>
            <person name="van Eijk R."/>
            <person name="Schleper C."/>
            <person name="Guy L."/>
            <person name="Ettema T.J."/>
        </authorList>
    </citation>
    <scope>NUCLEOTIDE SEQUENCE</scope>
</reference>
<protein>
    <recommendedName>
        <fullName evidence="6">Cation efflux protein transmembrane domain-containing protein</fullName>
    </recommendedName>
</protein>
<evidence type="ECO:0000256" key="3">
    <source>
        <dbReference type="ARBA" id="ARBA00022989"/>
    </source>
</evidence>
<feature type="domain" description="Cation efflux protein transmembrane" evidence="6">
    <location>
        <begin position="20"/>
        <end position="112"/>
    </location>
</feature>
<proteinExistence type="predicted"/>
<evidence type="ECO:0000313" key="7">
    <source>
        <dbReference type="EMBL" id="KKK85516.1"/>
    </source>
</evidence>
<keyword evidence="2 5" id="KW-0812">Transmembrane</keyword>
<dbReference type="NCBIfam" id="TIGR01297">
    <property type="entry name" value="CDF"/>
    <property type="match status" value="1"/>
</dbReference>
<sequence>MAHDHAEQLAMRRAGNRSRMWVALAINVVLLAAEAVGGILTGSLALLADAGHLLTDVGAIGIALVAARLAAMAATPARTFGYQRSEIMGALVNGLTLVAVSVLIVVEAISRF</sequence>
<evidence type="ECO:0000256" key="2">
    <source>
        <dbReference type="ARBA" id="ARBA00022692"/>
    </source>
</evidence>
<dbReference type="Pfam" id="PF01545">
    <property type="entry name" value="Cation_efflux"/>
    <property type="match status" value="1"/>
</dbReference>
<evidence type="ECO:0000259" key="6">
    <source>
        <dbReference type="Pfam" id="PF01545"/>
    </source>
</evidence>
<dbReference type="PANTHER" id="PTHR11562">
    <property type="entry name" value="CATION EFFLUX PROTEIN/ ZINC TRANSPORTER"/>
    <property type="match status" value="1"/>
</dbReference>
<dbReference type="EMBL" id="LAZR01051270">
    <property type="protein sequence ID" value="KKK85516.1"/>
    <property type="molecule type" value="Genomic_DNA"/>
</dbReference>
<feature type="transmembrane region" description="Helical" evidence="5">
    <location>
        <begin position="21"/>
        <end position="47"/>
    </location>
</feature>
<dbReference type="InterPro" id="IPR050681">
    <property type="entry name" value="CDF/SLC30A"/>
</dbReference>
<dbReference type="SUPFAM" id="SSF161111">
    <property type="entry name" value="Cation efflux protein transmembrane domain-like"/>
    <property type="match status" value="1"/>
</dbReference>
<feature type="transmembrane region" description="Helical" evidence="5">
    <location>
        <begin position="87"/>
        <end position="109"/>
    </location>
</feature>
<dbReference type="PANTHER" id="PTHR11562:SF17">
    <property type="entry name" value="RE54080P-RELATED"/>
    <property type="match status" value="1"/>
</dbReference>
<dbReference type="InterPro" id="IPR058533">
    <property type="entry name" value="Cation_efflux_TM"/>
</dbReference>
<evidence type="ECO:0000256" key="4">
    <source>
        <dbReference type="ARBA" id="ARBA00023136"/>
    </source>
</evidence>
<evidence type="ECO:0000256" key="1">
    <source>
        <dbReference type="ARBA" id="ARBA00004141"/>
    </source>
</evidence>
<dbReference type="InterPro" id="IPR027469">
    <property type="entry name" value="Cation_efflux_TMD_sf"/>
</dbReference>
<keyword evidence="4 5" id="KW-0472">Membrane</keyword>
<dbReference type="InterPro" id="IPR002524">
    <property type="entry name" value="Cation_efflux"/>
</dbReference>
<dbReference type="Gene3D" id="1.20.1510.10">
    <property type="entry name" value="Cation efflux protein transmembrane domain"/>
    <property type="match status" value="1"/>
</dbReference>
<evidence type="ECO:0000256" key="5">
    <source>
        <dbReference type="SAM" id="Phobius"/>
    </source>
</evidence>
<feature type="transmembrane region" description="Helical" evidence="5">
    <location>
        <begin position="53"/>
        <end position="75"/>
    </location>
</feature>
<comment type="caution">
    <text evidence="7">The sequence shown here is derived from an EMBL/GenBank/DDBJ whole genome shotgun (WGS) entry which is preliminary data.</text>
</comment>
<name>A0A0F9BMC0_9ZZZZ</name>
<organism evidence="7">
    <name type="scientific">marine sediment metagenome</name>
    <dbReference type="NCBI Taxonomy" id="412755"/>
    <lineage>
        <taxon>unclassified sequences</taxon>
        <taxon>metagenomes</taxon>
        <taxon>ecological metagenomes</taxon>
    </lineage>
</organism>
<keyword evidence="3 5" id="KW-1133">Transmembrane helix</keyword>
<comment type="subcellular location">
    <subcellularLocation>
        <location evidence="1">Membrane</location>
        <topology evidence="1">Multi-pass membrane protein</topology>
    </subcellularLocation>
</comment>
<accession>A0A0F9BMC0</accession>
<dbReference type="GO" id="GO:0005385">
    <property type="term" value="F:zinc ion transmembrane transporter activity"/>
    <property type="evidence" value="ECO:0007669"/>
    <property type="project" value="TreeGrafter"/>
</dbReference>
<feature type="non-terminal residue" evidence="7">
    <location>
        <position position="112"/>
    </location>
</feature>
<dbReference type="GO" id="GO:0005886">
    <property type="term" value="C:plasma membrane"/>
    <property type="evidence" value="ECO:0007669"/>
    <property type="project" value="TreeGrafter"/>
</dbReference>